<dbReference type="AlphaFoldDB" id="A0A426YDT6"/>
<protein>
    <submittedName>
        <fullName evidence="2">Uncharacterized protein</fullName>
    </submittedName>
</protein>
<accession>A0A426YDT6</accession>
<comment type="caution">
    <text evidence="2">The sequence shown here is derived from an EMBL/GenBank/DDBJ whole genome shotgun (WGS) entry which is preliminary data.</text>
</comment>
<gene>
    <name evidence="2" type="ORF">B296_00022955</name>
</gene>
<organism evidence="2 3">
    <name type="scientific">Ensete ventricosum</name>
    <name type="common">Abyssinian banana</name>
    <name type="synonym">Musa ensete</name>
    <dbReference type="NCBI Taxonomy" id="4639"/>
    <lineage>
        <taxon>Eukaryota</taxon>
        <taxon>Viridiplantae</taxon>
        <taxon>Streptophyta</taxon>
        <taxon>Embryophyta</taxon>
        <taxon>Tracheophyta</taxon>
        <taxon>Spermatophyta</taxon>
        <taxon>Magnoliopsida</taxon>
        <taxon>Liliopsida</taxon>
        <taxon>Zingiberales</taxon>
        <taxon>Musaceae</taxon>
        <taxon>Ensete</taxon>
    </lineage>
</organism>
<evidence type="ECO:0000313" key="2">
    <source>
        <dbReference type="EMBL" id="RRT49850.1"/>
    </source>
</evidence>
<reference evidence="2 3" key="1">
    <citation type="journal article" date="2014" name="Agronomy (Basel)">
        <title>A Draft Genome Sequence for Ensete ventricosum, the Drought-Tolerant Tree Against Hunger.</title>
        <authorList>
            <person name="Harrison J."/>
            <person name="Moore K.A."/>
            <person name="Paszkiewicz K."/>
            <person name="Jones T."/>
            <person name="Grant M."/>
            <person name="Ambacheew D."/>
            <person name="Muzemil S."/>
            <person name="Studholme D.J."/>
        </authorList>
    </citation>
    <scope>NUCLEOTIDE SEQUENCE [LARGE SCALE GENOMIC DNA]</scope>
</reference>
<proteinExistence type="predicted"/>
<feature type="compositionally biased region" description="Acidic residues" evidence="1">
    <location>
        <begin position="201"/>
        <end position="213"/>
    </location>
</feature>
<feature type="region of interest" description="Disordered" evidence="1">
    <location>
        <begin position="133"/>
        <end position="213"/>
    </location>
</feature>
<feature type="compositionally biased region" description="Basic and acidic residues" evidence="1">
    <location>
        <begin position="133"/>
        <end position="145"/>
    </location>
</feature>
<dbReference type="Proteomes" id="UP000287651">
    <property type="component" value="Unassembled WGS sequence"/>
</dbReference>
<dbReference type="EMBL" id="AMZH03013083">
    <property type="protein sequence ID" value="RRT49850.1"/>
    <property type="molecule type" value="Genomic_DNA"/>
</dbReference>
<feature type="compositionally biased region" description="Basic and acidic residues" evidence="1">
    <location>
        <begin position="190"/>
        <end position="200"/>
    </location>
</feature>
<name>A0A426YDT6_ENSVE</name>
<evidence type="ECO:0000313" key="3">
    <source>
        <dbReference type="Proteomes" id="UP000287651"/>
    </source>
</evidence>
<sequence>MLSSRTPHGGAFANEAASLSDCRHHPFVSCRGILWSVMTPTSECNLKHGSCTTSFPAATSSGAIIVASSSTVAYVMPRKVLLYRFLKHGSCTASFPAATSSGAIIVASSSTVAYVMPRKVLLYRFLLRPKKEKEKARSNPMDKSDTPPSTSAGFSIDRLPHNTSCTTDSYSDDDEAAVDPQVFVDDGGGDGDHGSGNKEEEAGEDLYNDNYME</sequence>
<evidence type="ECO:0000256" key="1">
    <source>
        <dbReference type="SAM" id="MobiDB-lite"/>
    </source>
</evidence>